<protein>
    <submittedName>
        <fullName evidence="6">1-acyl-sn-glycerol-3-phosphate acyltransferase</fullName>
        <ecNumber evidence="6">2.3.1.51</ecNumber>
    </submittedName>
</protein>
<dbReference type="AlphaFoldDB" id="A0A840NN13"/>
<keyword evidence="4" id="KW-0812">Transmembrane</keyword>
<organism evidence="6 7">
    <name type="scientific">Saccharopolyspora gloriosae</name>
    <dbReference type="NCBI Taxonomy" id="455344"/>
    <lineage>
        <taxon>Bacteria</taxon>
        <taxon>Bacillati</taxon>
        <taxon>Actinomycetota</taxon>
        <taxon>Actinomycetes</taxon>
        <taxon>Pseudonocardiales</taxon>
        <taxon>Pseudonocardiaceae</taxon>
        <taxon>Saccharopolyspora</taxon>
    </lineage>
</organism>
<evidence type="ECO:0000256" key="2">
    <source>
        <dbReference type="ARBA" id="ARBA00023315"/>
    </source>
</evidence>
<evidence type="ECO:0000256" key="3">
    <source>
        <dbReference type="SAM" id="MobiDB-lite"/>
    </source>
</evidence>
<name>A0A840NN13_9PSEU</name>
<keyword evidence="4" id="KW-1133">Transmembrane helix</keyword>
<keyword evidence="4" id="KW-0472">Membrane</keyword>
<dbReference type="GO" id="GO:0003841">
    <property type="term" value="F:1-acylglycerol-3-phosphate O-acyltransferase activity"/>
    <property type="evidence" value="ECO:0007669"/>
    <property type="project" value="UniProtKB-EC"/>
</dbReference>
<dbReference type="RefSeq" id="WP_343071552.1">
    <property type="nucleotide sequence ID" value="NZ_JACHIV010000001.1"/>
</dbReference>
<dbReference type="GO" id="GO:0006654">
    <property type="term" value="P:phosphatidic acid biosynthetic process"/>
    <property type="evidence" value="ECO:0007669"/>
    <property type="project" value="TreeGrafter"/>
</dbReference>
<reference evidence="6 7" key="1">
    <citation type="submission" date="2020-08" db="EMBL/GenBank/DDBJ databases">
        <title>Sequencing the genomes of 1000 actinobacteria strains.</title>
        <authorList>
            <person name="Klenk H.-P."/>
        </authorList>
    </citation>
    <scope>NUCLEOTIDE SEQUENCE [LARGE SCALE GENOMIC DNA]</scope>
    <source>
        <strain evidence="6 7">DSM 45582</strain>
    </source>
</reference>
<keyword evidence="2 6" id="KW-0012">Acyltransferase</keyword>
<keyword evidence="7" id="KW-1185">Reference proteome</keyword>
<keyword evidence="1 6" id="KW-0808">Transferase</keyword>
<dbReference type="Proteomes" id="UP000580474">
    <property type="component" value="Unassembled WGS sequence"/>
</dbReference>
<dbReference type="GO" id="GO:0005886">
    <property type="term" value="C:plasma membrane"/>
    <property type="evidence" value="ECO:0007669"/>
    <property type="project" value="TreeGrafter"/>
</dbReference>
<evidence type="ECO:0000256" key="4">
    <source>
        <dbReference type="SAM" id="Phobius"/>
    </source>
</evidence>
<proteinExistence type="predicted"/>
<dbReference type="SUPFAM" id="SSF69593">
    <property type="entry name" value="Glycerol-3-phosphate (1)-acyltransferase"/>
    <property type="match status" value="1"/>
</dbReference>
<evidence type="ECO:0000313" key="7">
    <source>
        <dbReference type="Proteomes" id="UP000580474"/>
    </source>
</evidence>
<evidence type="ECO:0000256" key="1">
    <source>
        <dbReference type="ARBA" id="ARBA00022679"/>
    </source>
</evidence>
<sequence length="263" mass="29808">MAEPASLKRSRKRTKERPPTLMGRFWLRLAAVVFYPLTALLSRVRVHGLENIPATGPALLVLNHVSHLDPLYDAVTVHRAARVPRFMAKNTLWNVPVLRNVLNGVEQIPVFRQTADARKSLEAAHDALEAGKIVIIYPDGTVTKDPEGWPMSPKPGVARLAVEHDVPIVPAARWGTRDVYDHYEKKFRPFPRKTVHVRIGEPLDLSEYRDAPADAPVLRTVSELAMSRVRELLGDIREQQPPEEFYSAARRRDQQTRSDDDRS</sequence>
<feature type="transmembrane region" description="Helical" evidence="4">
    <location>
        <begin position="21"/>
        <end position="41"/>
    </location>
</feature>
<evidence type="ECO:0000259" key="5">
    <source>
        <dbReference type="SMART" id="SM00563"/>
    </source>
</evidence>
<gene>
    <name evidence="6" type="ORF">BJ969_004581</name>
</gene>
<feature type="compositionally biased region" description="Basic and acidic residues" evidence="3">
    <location>
        <begin position="250"/>
        <end position="263"/>
    </location>
</feature>
<dbReference type="PANTHER" id="PTHR10434:SF55">
    <property type="entry name" value="POSSIBLE ACYLTRANSFERASE"/>
    <property type="match status" value="1"/>
</dbReference>
<feature type="region of interest" description="Disordered" evidence="3">
    <location>
        <begin position="233"/>
        <end position="263"/>
    </location>
</feature>
<comment type="caution">
    <text evidence="6">The sequence shown here is derived from an EMBL/GenBank/DDBJ whole genome shotgun (WGS) entry which is preliminary data.</text>
</comment>
<dbReference type="Pfam" id="PF01553">
    <property type="entry name" value="Acyltransferase"/>
    <property type="match status" value="1"/>
</dbReference>
<dbReference type="SMART" id="SM00563">
    <property type="entry name" value="PlsC"/>
    <property type="match status" value="1"/>
</dbReference>
<evidence type="ECO:0000313" key="6">
    <source>
        <dbReference type="EMBL" id="MBB5071493.1"/>
    </source>
</evidence>
<dbReference type="CDD" id="cd07989">
    <property type="entry name" value="LPLAT_AGPAT-like"/>
    <property type="match status" value="1"/>
</dbReference>
<dbReference type="InterPro" id="IPR002123">
    <property type="entry name" value="Plipid/glycerol_acylTrfase"/>
</dbReference>
<dbReference type="EC" id="2.3.1.51" evidence="6"/>
<dbReference type="EMBL" id="JACHIV010000001">
    <property type="protein sequence ID" value="MBB5071493.1"/>
    <property type="molecule type" value="Genomic_DNA"/>
</dbReference>
<feature type="domain" description="Phospholipid/glycerol acyltransferase" evidence="5">
    <location>
        <begin position="58"/>
        <end position="176"/>
    </location>
</feature>
<dbReference type="PANTHER" id="PTHR10434">
    <property type="entry name" value="1-ACYL-SN-GLYCEROL-3-PHOSPHATE ACYLTRANSFERASE"/>
    <property type="match status" value="1"/>
</dbReference>
<accession>A0A840NN13</accession>